<sequence length="45" mass="4723">MERALSDSEPLVFLVNNCHSEASKEATFSGDIGVDVAGVDLKLSA</sequence>
<organism evidence="1">
    <name type="scientific">freshwater metagenome</name>
    <dbReference type="NCBI Taxonomy" id="449393"/>
    <lineage>
        <taxon>unclassified sequences</taxon>
        <taxon>metagenomes</taxon>
        <taxon>ecological metagenomes</taxon>
    </lineage>
</organism>
<dbReference type="AlphaFoldDB" id="A0A6J6BY07"/>
<evidence type="ECO:0000313" key="1">
    <source>
        <dbReference type="EMBL" id="CAB4543159.1"/>
    </source>
</evidence>
<gene>
    <name evidence="1" type="ORF">UFOPK1419_00726</name>
</gene>
<name>A0A6J6BY07_9ZZZZ</name>
<proteinExistence type="predicted"/>
<dbReference type="EMBL" id="CAEZSK010000106">
    <property type="protein sequence ID" value="CAB4543159.1"/>
    <property type="molecule type" value="Genomic_DNA"/>
</dbReference>
<protein>
    <submittedName>
        <fullName evidence="1">Unannotated protein</fullName>
    </submittedName>
</protein>
<reference evidence="1" key="1">
    <citation type="submission" date="2020-05" db="EMBL/GenBank/DDBJ databases">
        <authorList>
            <person name="Chiriac C."/>
            <person name="Salcher M."/>
            <person name="Ghai R."/>
            <person name="Kavagutti S V."/>
        </authorList>
    </citation>
    <scope>NUCLEOTIDE SEQUENCE</scope>
</reference>
<accession>A0A6J6BY07</accession>